<protein>
    <submittedName>
        <fullName evidence="2">Uncharacterized protein</fullName>
    </submittedName>
</protein>
<evidence type="ECO:0000313" key="3">
    <source>
        <dbReference type="Proteomes" id="UP001172101"/>
    </source>
</evidence>
<accession>A0AA40DRK6</accession>
<organism evidence="2 3">
    <name type="scientific">Lasiosphaeria miniovina</name>
    <dbReference type="NCBI Taxonomy" id="1954250"/>
    <lineage>
        <taxon>Eukaryota</taxon>
        <taxon>Fungi</taxon>
        <taxon>Dikarya</taxon>
        <taxon>Ascomycota</taxon>
        <taxon>Pezizomycotina</taxon>
        <taxon>Sordariomycetes</taxon>
        <taxon>Sordariomycetidae</taxon>
        <taxon>Sordariales</taxon>
        <taxon>Lasiosphaeriaceae</taxon>
        <taxon>Lasiosphaeria</taxon>
    </lineage>
</organism>
<dbReference type="EMBL" id="JAUIRO010000006">
    <property type="protein sequence ID" value="KAK0709398.1"/>
    <property type="molecule type" value="Genomic_DNA"/>
</dbReference>
<feature type="transmembrane region" description="Helical" evidence="1">
    <location>
        <begin position="127"/>
        <end position="154"/>
    </location>
</feature>
<dbReference type="GeneID" id="85329113"/>
<keyword evidence="3" id="KW-1185">Reference proteome</keyword>
<keyword evidence="1" id="KW-1133">Transmembrane helix</keyword>
<comment type="caution">
    <text evidence="2">The sequence shown here is derived from an EMBL/GenBank/DDBJ whole genome shotgun (WGS) entry which is preliminary data.</text>
</comment>
<keyword evidence="1" id="KW-0812">Transmembrane</keyword>
<proteinExistence type="predicted"/>
<dbReference type="RefSeq" id="XP_060292702.1">
    <property type="nucleotide sequence ID" value="XM_060445843.1"/>
</dbReference>
<sequence length="171" mass="19106">MISDCVALLEAAYIASNKHLETKHNKRADGSTLRDYGYDAEFALETLMTYKLLSPLRDIAWLRRLIKKGAGRCPYNGDYSHRRAPDLASFDGCAIEPPVVFEEADDPTPTSQAGVWTERHKASRHSFWTTFVVFAVAIAFGIISTCLGVVQIWISYCAWRPAESGVCWTPS</sequence>
<keyword evidence="1" id="KW-0472">Membrane</keyword>
<dbReference type="Proteomes" id="UP001172101">
    <property type="component" value="Unassembled WGS sequence"/>
</dbReference>
<evidence type="ECO:0000256" key="1">
    <source>
        <dbReference type="SAM" id="Phobius"/>
    </source>
</evidence>
<reference evidence="2" key="1">
    <citation type="submission" date="2023-06" db="EMBL/GenBank/DDBJ databases">
        <title>Genome-scale phylogeny and comparative genomics of the fungal order Sordariales.</title>
        <authorList>
            <consortium name="Lawrence Berkeley National Laboratory"/>
            <person name="Hensen N."/>
            <person name="Bonometti L."/>
            <person name="Westerberg I."/>
            <person name="Brannstrom I.O."/>
            <person name="Guillou S."/>
            <person name="Cros-Aarteil S."/>
            <person name="Calhoun S."/>
            <person name="Haridas S."/>
            <person name="Kuo A."/>
            <person name="Mondo S."/>
            <person name="Pangilinan J."/>
            <person name="Riley R."/>
            <person name="LaButti K."/>
            <person name="Andreopoulos B."/>
            <person name="Lipzen A."/>
            <person name="Chen C."/>
            <person name="Yanf M."/>
            <person name="Daum C."/>
            <person name="Ng V."/>
            <person name="Clum A."/>
            <person name="Steindorff A."/>
            <person name="Ohm R."/>
            <person name="Martin F."/>
            <person name="Silar P."/>
            <person name="Natvig D."/>
            <person name="Lalanne C."/>
            <person name="Gautier V."/>
            <person name="Ament-velasquez S.L."/>
            <person name="Kruys A."/>
            <person name="Hutchinson M.I."/>
            <person name="Powell A.J."/>
            <person name="Barry K."/>
            <person name="Miller A.N."/>
            <person name="Grigoriev I.V."/>
            <person name="Debuchy R."/>
            <person name="Gladieux P."/>
            <person name="Thoren M.H."/>
            <person name="Johannesson H."/>
        </authorList>
    </citation>
    <scope>NUCLEOTIDE SEQUENCE</scope>
    <source>
        <strain evidence="2">SMH2392-1A</strain>
    </source>
</reference>
<gene>
    <name evidence="2" type="ORF">B0T26DRAFT_754613</name>
</gene>
<evidence type="ECO:0000313" key="2">
    <source>
        <dbReference type="EMBL" id="KAK0709398.1"/>
    </source>
</evidence>
<dbReference type="AlphaFoldDB" id="A0AA40DRK6"/>
<name>A0AA40DRK6_9PEZI</name>